<organism evidence="9 11">
    <name type="scientific">Francisella adeliensis</name>
    <dbReference type="NCBI Taxonomy" id="2007306"/>
    <lineage>
        <taxon>Bacteria</taxon>
        <taxon>Pseudomonadati</taxon>
        <taxon>Pseudomonadota</taxon>
        <taxon>Gammaproteobacteria</taxon>
        <taxon>Thiotrichales</taxon>
        <taxon>Francisellaceae</taxon>
        <taxon>Francisella</taxon>
    </lineage>
</organism>
<reference evidence="10 12" key="2">
    <citation type="submission" date="2019-08" db="EMBL/GenBank/DDBJ databases">
        <title>Complete genome sequences of Francisella adeliensis (FSC1325 and FSC1326).</title>
        <authorList>
            <person name="Ohrman C."/>
            <person name="Uneklint I."/>
            <person name="Vallesi A."/>
            <person name="Karlsson L."/>
            <person name="Sjodin A."/>
        </authorList>
    </citation>
    <scope>NUCLEOTIDE SEQUENCE [LARGE SCALE GENOMIC DNA]</scope>
    <source>
        <strain evidence="10 12">FSC1325</strain>
    </source>
</reference>
<dbReference type="InterPro" id="IPR001288">
    <property type="entry name" value="Translation_initiation_fac_3"/>
</dbReference>
<dbReference type="HAMAP" id="MF_00080">
    <property type="entry name" value="IF_3"/>
    <property type="match status" value="1"/>
</dbReference>
<dbReference type="PANTHER" id="PTHR10938:SF0">
    <property type="entry name" value="TRANSLATION INITIATION FACTOR IF-3, MITOCHONDRIAL"/>
    <property type="match status" value="1"/>
</dbReference>
<evidence type="ECO:0000256" key="4">
    <source>
        <dbReference type="HAMAP-Rule" id="MF_00080"/>
    </source>
</evidence>
<evidence type="ECO:0000256" key="6">
    <source>
        <dbReference type="RuleBase" id="RU000646"/>
    </source>
</evidence>
<dbReference type="AlphaFoldDB" id="A0A2Z4XZP0"/>
<dbReference type="InterPro" id="IPR019815">
    <property type="entry name" value="Translation_initiation_fac_3_C"/>
</dbReference>
<name>A0A2Z4XZP0_9GAMM</name>
<evidence type="ECO:0000256" key="3">
    <source>
        <dbReference type="ARBA" id="ARBA00022917"/>
    </source>
</evidence>
<reference evidence="9 11" key="1">
    <citation type="submission" date="2017-06" db="EMBL/GenBank/DDBJ databases">
        <title>Complete genome of Francisella adeliensis.</title>
        <authorList>
            <person name="Vallesi A."/>
            <person name="Sjodin A."/>
        </authorList>
    </citation>
    <scope>NUCLEOTIDE SEQUENCE [LARGE SCALE GENOMIC DNA]</scope>
    <source>
        <strain evidence="9 11">FDC440</strain>
    </source>
</reference>
<evidence type="ECO:0000313" key="10">
    <source>
        <dbReference type="EMBL" id="QIW12378.1"/>
    </source>
</evidence>
<dbReference type="Pfam" id="PF05198">
    <property type="entry name" value="IF3_N"/>
    <property type="match status" value="1"/>
</dbReference>
<dbReference type="FunFam" id="3.30.110.10:FF:000001">
    <property type="entry name" value="Translation initiation factor IF-3"/>
    <property type="match status" value="1"/>
</dbReference>
<evidence type="ECO:0000313" key="12">
    <source>
        <dbReference type="Proteomes" id="UP000681131"/>
    </source>
</evidence>
<gene>
    <name evidence="4 10" type="primary">infC</name>
    <name evidence="9" type="ORF">CDH04_06805</name>
    <name evidence="10" type="ORF">FZC43_06805</name>
</gene>
<dbReference type="SUPFAM" id="SSF55200">
    <property type="entry name" value="Translation initiation factor IF3, C-terminal domain"/>
    <property type="match status" value="1"/>
</dbReference>
<comment type="subcellular location">
    <subcellularLocation>
        <location evidence="4 6">Cytoplasm</location>
    </subcellularLocation>
</comment>
<dbReference type="EMBL" id="CP043424">
    <property type="protein sequence ID" value="QIW12378.1"/>
    <property type="molecule type" value="Genomic_DNA"/>
</dbReference>
<dbReference type="NCBIfam" id="TIGR00168">
    <property type="entry name" value="infC"/>
    <property type="match status" value="1"/>
</dbReference>
<dbReference type="GO" id="GO:0016020">
    <property type="term" value="C:membrane"/>
    <property type="evidence" value="ECO:0007669"/>
    <property type="project" value="TreeGrafter"/>
</dbReference>
<dbReference type="PROSITE" id="PS00938">
    <property type="entry name" value="IF3"/>
    <property type="match status" value="1"/>
</dbReference>
<dbReference type="Pfam" id="PF00707">
    <property type="entry name" value="IF3_C"/>
    <property type="match status" value="1"/>
</dbReference>
<dbReference type="Proteomes" id="UP000681131">
    <property type="component" value="Chromosome"/>
</dbReference>
<dbReference type="GO" id="GO:0032790">
    <property type="term" value="P:ribosome disassembly"/>
    <property type="evidence" value="ECO:0007669"/>
    <property type="project" value="TreeGrafter"/>
</dbReference>
<keyword evidence="4" id="KW-0963">Cytoplasm</keyword>
<evidence type="ECO:0000256" key="5">
    <source>
        <dbReference type="NCBIfam" id="TIGR00168"/>
    </source>
</evidence>
<dbReference type="PANTHER" id="PTHR10938">
    <property type="entry name" value="TRANSLATION INITIATION FACTOR IF-3"/>
    <property type="match status" value="1"/>
</dbReference>
<feature type="domain" description="Translation initiation factor 3 N-terminal" evidence="8">
    <location>
        <begin position="26"/>
        <end position="94"/>
    </location>
</feature>
<dbReference type="Gene3D" id="3.10.20.80">
    <property type="entry name" value="Translation initiation factor 3 (IF-3), N-terminal domain"/>
    <property type="match status" value="1"/>
</dbReference>
<keyword evidence="12" id="KW-1185">Reference proteome</keyword>
<dbReference type="SUPFAM" id="SSF54364">
    <property type="entry name" value="Translation initiation factor IF3, N-terminal domain"/>
    <property type="match status" value="1"/>
</dbReference>
<dbReference type="Proteomes" id="UP000251120">
    <property type="component" value="Chromosome"/>
</dbReference>
<dbReference type="GO" id="GO:0003743">
    <property type="term" value="F:translation initiation factor activity"/>
    <property type="evidence" value="ECO:0007669"/>
    <property type="project" value="UniProtKB-UniRule"/>
</dbReference>
<comment type="function">
    <text evidence="4 6">IF-3 binds to the 30S ribosomal subunit and shifts the equilibrium between 70S ribosomes and their 50S and 30S subunits in favor of the free subunits, thus enhancing the availability of 30S subunits on which protein synthesis initiation begins.</text>
</comment>
<dbReference type="InterPro" id="IPR019813">
    <property type="entry name" value="Translation_initiation_fac3_CS"/>
</dbReference>
<comment type="similarity">
    <text evidence="1 4 6">Belongs to the IF-3 family.</text>
</comment>
<keyword evidence="3 4" id="KW-0648">Protein biosynthesis</keyword>
<dbReference type="OrthoDB" id="9806014at2"/>
<comment type="subunit">
    <text evidence="4 6">Monomer.</text>
</comment>
<dbReference type="KEGG" id="fad:CDH04_06805"/>
<dbReference type="InterPro" id="IPR036788">
    <property type="entry name" value="T_IF-3_C_sf"/>
</dbReference>
<evidence type="ECO:0000259" key="8">
    <source>
        <dbReference type="Pfam" id="PF05198"/>
    </source>
</evidence>
<sequence length="189" mass="21503">MKKLKVKNSKFLRRNIVIKAEKKALINDQIRAKEVRLVGIEGEQLGIVSLNEALALAEKAGVDLVEMVANAKPPVCRLMDYGKYLFDLGKKKAQAKKNQKKTQVKEVKLRPVTDVGDYQVKLRNLIKFLNNGDKVKVTLRFRGREMSHKELGMEMLKRMAADALEHGVVEHQPKMEGRQMIMVLGPKKK</sequence>
<dbReference type="InterPro" id="IPR019814">
    <property type="entry name" value="Translation_initiation_fac_3_N"/>
</dbReference>
<evidence type="ECO:0000256" key="2">
    <source>
        <dbReference type="ARBA" id="ARBA00022540"/>
    </source>
</evidence>
<dbReference type="GO" id="GO:0043022">
    <property type="term" value="F:ribosome binding"/>
    <property type="evidence" value="ECO:0007669"/>
    <property type="project" value="UniProtKB-ARBA"/>
</dbReference>
<feature type="domain" description="Translation initiation factor 3 C-terminal" evidence="7">
    <location>
        <begin position="102"/>
        <end position="187"/>
    </location>
</feature>
<dbReference type="InterPro" id="IPR036787">
    <property type="entry name" value="T_IF-3_N_sf"/>
</dbReference>
<dbReference type="EMBL" id="CP021781">
    <property type="protein sequence ID" value="AXA34136.1"/>
    <property type="molecule type" value="Genomic_DNA"/>
</dbReference>
<dbReference type="FunFam" id="3.10.20.80:FF:000001">
    <property type="entry name" value="Translation initiation factor IF-3"/>
    <property type="match status" value="1"/>
</dbReference>
<dbReference type="GO" id="GO:0005829">
    <property type="term" value="C:cytosol"/>
    <property type="evidence" value="ECO:0007669"/>
    <property type="project" value="TreeGrafter"/>
</dbReference>
<evidence type="ECO:0000259" key="7">
    <source>
        <dbReference type="Pfam" id="PF00707"/>
    </source>
</evidence>
<protein>
    <recommendedName>
        <fullName evidence="4 5">Translation initiation factor IF-3</fullName>
    </recommendedName>
</protein>
<keyword evidence="2 4" id="KW-0396">Initiation factor</keyword>
<evidence type="ECO:0000256" key="1">
    <source>
        <dbReference type="ARBA" id="ARBA00005439"/>
    </source>
</evidence>
<evidence type="ECO:0000313" key="9">
    <source>
        <dbReference type="EMBL" id="AXA34136.1"/>
    </source>
</evidence>
<evidence type="ECO:0000313" key="11">
    <source>
        <dbReference type="Proteomes" id="UP000251120"/>
    </source>
</evidence>
<accession>A0A2Z4XZP0</accession>
<proteinExistence type="inferred from homology"/>
<dbReference type="Gene3D" id="3.30.110.10">
    <property type="entry name" value="Translation initiation factor 3 (IF-3), C-terminal domain"/>
    <property type="match status" value="1"/>
</dbReference>